<protein>
    <submittedName>
        <fullName evidence="2">Nucleotidyltransferase domain-containing protein</fullName>
    </submittedName>
</protein>
<dbReference type="RefSeq" id="WP_141612324.1">
    <property type="nucleotide sequence ID" value="NZ_VIGC02000043.1"/>
</dbReference>
<dbReference type="Proteomes" id="UP000317371">
    <property type="component" value="Unassembled WGS sequence"/>
</dbReference>
<keyword evidence="2" id="KW-0808">Transferase</keyword>
<dbReference type="InterPro" id="IPR041633">
    <property type="entry name" value="Polbeta"/>
</dbReference>
<reference evidence="2 3" key="1">
    <citation type="submission" date="2019-06" db="EMBL/GenBank/DDBJ databases">
        <title>Genome sequence of Litorilinea aerophila BAA-2444.</title>
        <authorList>
            <person name="Maclea K.S."/>
            <person name="Maurais E.G."/>
            <person name="Iannazzi L.C."/>
        </authorList>
    </citation>
    <scope>NUCLEOTIDE SEQUENCE [LARGE SCALE GENOMIC DNA]</scope>
    <source>
        <strain evidence="2 3">ATCC BAA-2444</strain>
    </source>
</reference>
<name>A0A540V945_9CHLR</name>
<feature type="domain" description="Polymerase beta nucleotidyltransferase" evidence="1">
    <location>
        <begin position="47"/>
        <end position="125"/>
    </location>
</feature>
<dbReference type="Gene3D" id="3.30.460.10">
    <property type="entry name" value="Beta Polymerase, domain 2"/>
    <property type="match status" value="1"/>
</dbReference>
<keyword evidence="3" id="KW-1185">Reference proteome</keyword>
<organism evidence="2 3">
    <name type="scientific">Litorilinea aerophila</name>
    <dbReference type="NCBI Taxonomy" id="1204385"/>
    <lineage>
        <taxon>Bacteria</taxon>
        <taxon>Bacillati</taxon>
        <taxon>Chloroflexota</taxon>
        <taxon>Caldilineae</taxon>
        <taxon>Caldilineales</taxon>
        <taxon>Caldilineaceae</taxon>
        <taxon>Litorilinea</taxon>
    </lineage>
</organism>
<evidence type="ECO:0000313" key="3">
    <source>
        <dbReference type="Proteomes" id="UP000317371"/>
    </source>
</evidence>
<dbReference type="OrthoDB" id="166888at2"/>
<dbReference type="PIRSF" id="PIRSF020217">
    <property type="entry name" value="UCP020217"/>
    <property type="match status" value="1"/>
</dbReference>
<comment type="caution">
    <text evidence="2">The sequence shown here is derived from an EMBL/GenBank/DDBJ whole genome shotgun (WGS) entry which is preliminary data.</text>
</comment>
<dbReference type="CDD" id="cd05403">
    <property type="entry name" value="NT_KNTase_like"/>
    <property type="match status" value="1"/>
</dbReference>
<evidence type="ECO:0000313" key="2">
    <source>
        <dbReference type="EMBL" id="TQE93297.1"/>
    </source>
</evidence>
<dbReference type="AlphaFoldDB" id="A0A540V945"/>
<dbReference type="InterPro" id="IPR024700">
    <property type="entry name" value="UCP020217"/>
</dbReference>
<evidence type="ECO:0000259" key="1">
    <source>
        <dbReference type="Pfam" id="PF18765"/>
    </source>
</evidence>
<proteinExistence type="predicted"/>
<dbReference type="Pfam" id="PF18765">
    <property type="entry name" value="Polbeta"/>
    <property type="match status" value="1"/>
</dbReference>
<dbReference type="EMBL" id="VIGC01000043">
    <property type="protein sequence ID" value="TQE93297.1"/>
    <property type="molecule type" value="Genomic_DNA"/>
</dbReference>
<gene>
    <name evidence="2" type="ORF">FKZ61_21990</name>
</gene>
<dbReference type="InParanoid" id="A0A540V945"/>
<sequence>MATARNIPPESLTAYRATARQRWAREQEERTRRWEEAWGLARRAAALLKEQFGATRVVLFGSLAHGRWFSPTSDVDLAAWGLAPADFFTAVARLQDLAPGFEVDLVMAERCPPHLWQVIEKEGISL</sequence>
<dbReference type="SUPFAM" id="SSF81301">
    <property type="entry name" value="Nucleotidyltransferase"/>
    <property type="match status" value="1"/>
</dbReference>
<dbReference type="InterPro" id="IPR043519">
    <property type="entry name" value="NT_sf"/>
</dbReference>
<accession>A0A540V945</accession>
<dbReference type="GO" id="GO:0016740">
    <property type="term" value="F:transferase activity"/>
    <property type="evidence" value="ECO:0007669"/>
    <property type="project" value="UniProtKB-KW"/>
</dbReference>